<accession>A0A5J5B1N8</accession>
<name>A0A5J5B1N8_9ASTE</name>
<reference evidence="2 3" key="1">
    <citation type="submission" date="2019-09" db="EMBL/GenBank/DDBJ databases">
        <title>A chromosome-level genome assembly of the Chinese tupelo Nyssa sinensis.</title>
        <authorList>
            <person name="Yang X."/>
            <person name="Kang M."/>
            <person name="Yang Y."/>
            <person name="Xiong H."/>
            <person name="Wang M."/>
            <person name="Zhang Z."/>
            <person name="Wang Z."/>
            <person name="Wu H."/>
            <person name="Ma T."/>
            <person name="Liu J."/>
            <person name="Xi Z."/>
        </authorList>
    </citation>
    <scope>NUCLEOTIDE SEQUENCE [LARGE SCALE GENOMIC DNA]</scope>
    <source>
        <strain evidence="2">J267</strain>
        <tissue evidence="2">Leaf</tissue>
    </source>
</reference>
<dbReference type="AlphaFoldDB" id="A0A5J5B1N8"/>
<feature type="compositionally biased region" description="Basic and acidic residues" evidence="1">
    <location>
        <begin position="65"/>
        <end position="76"/>
    </location>
</feature>
<proteinExistence type="predicted"/>
<feature type="region of interest" description="Disordered" evidence="1">
    <location>
        <begin position="228"/>
        <end position="264"/>
    </location>
</feature>
<evidence type="ECO:0000313" key="3">
    <source>
        <dbReference type="Proteomes" id="UP000325577"/>
    </source>
</evidence>
<keyword evidence="3" id="KW-1185">Reference proteome</keyword>
<feature type="region of interest" description="Disordered" evidence="1">
    <location>
        <begin position="56"/>
        <end position="76"/>
    </location>
</feature>
<feature type="compositionally biased region" description="Polar residues" evidence="1">
    <location>
        <begin position="228"/>
        <end position="243"/>
    </location>
</feature>
<sequence>MYTSTLVVAMRDSPSRLSWADQANSREFIPKEALDLEEEYGGFSVNPDFLLGSDAHSYSEANNGHSKEEGSSRGELHTRAIVPSPTATANDACPLVAIAFQQNTSAKSNSIGTVASQPNKLVTQPALPTLAIPHRLLTGNTPSPQLVHTPASATVWPNPHSATQQIQHSTCPSQLNFYLTKATGPHLHKQHQIASVHAGSVPPSVHAGSILASVYVGSVLVSVHAATSTESGGEPSHPTSHTSYVFDGNANGSNPMAGKNGGEKAAHPKAMSVIALGPFGDAAVSAFGPISAHIVATQSSDGPKYPYLSVSHGYGLQQISLKGADLSVPPSAEAHPLPYLEAGPNAAELQLLSQSASPSNL</sequence>
<gene>
    <name evidence="2" type="ORF">F0562_030807</name>
</gene>
<dbReference type="Proteomes" id="UP000325577">
    <property type="component" value="Linkage Group LG17"/>
</dbReference>
<dbReference type="EMBL" id="CM018040">
    <property type="protein sequence ID" value="KAA8535792.1"/>
    <property type="molecule type" value="Genomic_DNA"/>
</dbReference>
<organism evidence="2 3">
    <name type="scientific">Nyssa sinensis</name>
    <dbReference type="NCBI Taxonomy" id="561372"/>
    <lineage>
        <taxon>Eukaryota</taxon>
        <taxon>Viridiplantae</taxon>
        <taxon>Streptophyta</taxon>
        <taxon>Embryophyta</taxon>
        <taxon>Tracheophyta</taxon>
        <taxon>Spermatophyta</taxon>
        <taxon>Magnoliopsida</taxon>
        <taxon>eudicotyledons</taxon>
        <taxon>Gunneridae</taxon>
        <taxon>Pentapetalae</taxon>
        <taxon>asterids</taxon>
        <taxon>Cornales</taxon>
        <taxon>Nyssaceae</taxon>
        <taxon>Nyssa</taxon>
    </lineage>
</organism>
<evidence type="ECO:0000256" key="1">
    <source>
        <dbReference type="SAM" id="MobiDB-lite"/>
    </source>
</evidence>
<evidence type="ECO:0000313" key="2">
    <source>
        <dbReference type="EMBL" id="KAA8535792.1"/>
    </source>
</evidence>
<protein>
    <submittedName>
        <fullName evidence="2">Uncharacterized protein</fullName>
    </submittedName>
</protein>